<dbReference type="NCBIfam" id="TIGR02660">
    <property type="entry name" value="nifV_homocitr"/>
    <property type="match status" value="1"/>
</dbReference>
<dbReference type="InterPro" id="IPR013477">
    <property type="entry name" value="NifV/FrbC"/>
</dbReference>
<dbReference type="RefSeq" id="WP_089282030.1">
    <property type="nucleotide sequence ID" value="NZ_FZOJ01000004.1"/>
</dbReference>
<dbReference type="PROSITE" id="PS50991">
    <property type="entry name" value="PYR_CT"/>
    <property type="match status" value="1"/>
</dbReference>
<dbReference type="PROSITE" id="PS00816">
    <property type="entry name" value="AIPM_HOMOCIT_SYNTH_2"/>
    <property type="match status" value="1"/>
</dbReference>
<comment type="similarity">
    <text evidence="2">Belongs to the alpha-IPM synthase/homocitrate synthase family.</text>
</comment>
<dbReference type="Proteomes" id="UP000198304">
    <property type="component" value="Unassembled WGS sequence"/>
</dbReference>
<dbReference type="PANTHER" id="PTHR42880:SF1">
    <property type="entry name" value="ISOPROPYLMALATE_HOMOCITRATE_CITRAMALATE SYNTHASE FAMILY PROTEIN"/>
    <property type="match status" value="1"/>
</dbReference>
<reference evidence="4 5" key="1">
    <citation type="submission" date="2017-06" db="EMBL/GenBank/DDBJ databases">
        <authorList>
            <person name="Kim H.J."/>
            <person name="Triplett B.A."/>
        </authorList>
    </citation>
    <scope>NUCLEOTIDE SEQUENCE [LARGE SCALE GENOMIC DNA]</scope>
    <source>
        <strain evidence="4 5">SCA</strain>
    </source>
</reference>
<dbReference type="InterPro" id="IPR054691">
    <property type="entry name" value="LeuA/HCS_post-cat"/>
</dbReference>
<dbReference type="InterPro" id="IPR000891">
    <property type="entry name" value="PYR_CT"/>
</dbReference>
<keyword evidence="1 2" id="KW-0808">Transferase</keyword>
<dbReference type="GO" id="GO:0019752">
    <property type="term" value="P:carboxylic acid metabolic process"/>
    <property type="evidence" value="ECO:0007669"/>
    <property type="project" value="InterPro"/>
</dbReference>
<dbReference type="Gene3D" id="1.10.238.260">
    <property type="match status" value="1"/>
</dbReference>
<gene>
    <name evidence="4" type="ORF">SAMN05446037_1004265</name>
</gene>
<dbReference type="InterPro" id="IPR002034">
    <property type="entry name" value="AIPM/Hcit_synth_CS"/>
</dbReference>
<dbReference type="OrthoDB" id="9804858at2"/>
<feature type="domain" description="Pyruvate carboxyltransferase" evidence="3">
    <location>
        <begin position="4"/>
        <end position="255"/>
    </location>
</feature>
<dbReference type="EMBL" id="FZOJ01000004">
    <property type="protein sequence ID" value="SNS14143.1"/>
    <property type="molecule type" value="Genomic_DNA"/>
</dbReference>
<sequence>MKDFYIVDTTLRDGEQTPEVVFLRNEKIEIAKILDEAGVDYIEAGIPVMGKEEKETIAQIIARKGKAKILTWNRMNKIDIDASVDCGAKYIHIAVPSSDIHIFHKFKKDRRWVIQQLEKVVSYGIEKGCIVSVGAEDASRAEEDFLIKIYQTALKAGAVRLRYADTLGILTPFTTYQIIKRIRENVENDLEFHGHNDFGMATANSLSAYEAGTKYINCSVNGLGERAGNTALEEIVIALKFLMKRQHPFEVKKLIELSKKVQEASGKTISEGKPIVGSGVFSHESGIHVDGLLKNPIVYETFFPEEIGSRRKIVLGKYSGRAAIIHGLQELGVTVTKKQANEILEMIHKAYTYDKKPNINEILQQWIQLKNNKYCFF</sequence>
<dbReference type="PROSITE" id="PS00815">
    <property type="entry name" value="AIPM_HOMOCIT_SYNTH_1"/>
    <property type="match status" value="1"/>
</dbReference>
<evidence type="ECO:0000313" key="5">
    <source>
        <dbReference type="Proteomes" id="UP000198304"/>
    </source>
</evidence>
<keyword evidence="5" id="KW-1185">Reference proteome</keyword>
<organism evidence="4 5">
    <name type="scientific">Anaerovirgula multivorans</name>
    <dbReference type="NCBI Taxonomy" id="312168"/>
    <lineage>
        <taxon>Bacteria</taxon>
        <taxon>Bacillati</taxon>
        <taxon>Bacillota</taxon>
        <taxon>Clostridia</taxon>
        <taxon>Peptostreptococcales</taxon>
        <taxon>Natronincolaceae</taxon>
        <taxon>Anaerovirgula</taxon>
    </lineage>
</organism>
<dbReference type="Gene3D" id="3.20.20.70">
    <property type="entry name" value="Aldolase class I"/>
    <property type="match status" value="1"/>
</dbReference>
<dbReference type="GO" id="GO:0046912">
    <property type="term" value="F:acyltransferase activity, acyl groups converted into alkyl on transfer"/>
    <property type="evidence" value="ECO:0007669"/>
    <property type="project" value="InterPro"/>
</dbReference>
<evidence type="ECO:0000259" key="3">
    <source>
        <dbReference type="PROSITE" id="PS50991"/>
    </source>
</evidence>
<dbReference type="Pfam" id="PF22617">
    <property type="entry name" value="HCS_D2"/>
    <property type="match status" value="1"/>
</dbReference>
<evidence type="ECO:0000256" key="1">
    <source>
        <dbReference type="ARBA" id="ARBA00022679"/>
    </source>
</evidence>
<dbReference type="PANTHER" id="PTHR42880">
    <property type="entry name" value="HOMOCITRATE SYNTHASE"/>
    <property type="match status" value="1"/>
</dbReference>
<dbReference type="Pfam" id="PF00682">
    <property type="entry name" value="HMGL-like"/>
    <property type="match status" value="1"/>
</dbReference>
<dbReference type="CDD" id="cd07939">
    <property type="entry name" value="DRE_TIM_NifV"/>
    <property type="match status" value="1"/>
</dbReference>
<evidence type="ECO:0000313" key="4">
    <source>
        <dbReference type="EMBL" id="SNS14143.1"/>
    </source>
</evidence>
<name>A0A239C471_9FIRM</name>
<dbReference type="SUPFAM" id="SSF51569">
    <property type="entry name" value="Aldolase"/>
    <property type="match status" value="1"/>
</dbReference>
<proteinExistence type="inferred from homology"/>
<accession>A0A239C471</accession>
<dbReference type="AlphaFoldDB" id="A0A239C471"/>
<evidence type="ECO:0000256" key="2">
    <source>
        <dbReference type="RuleBase" id="RU003523"/>
    </source>
</evidence>
<protein>
    <submittedName>
        <fullName evidence="4">Homocitrate synthase NifV</fullName>
    </submittedName>
</protein>
<dbReference type="InterPro" id="IPR013785">
    <property type="entry name" value="Aldolase_TIM"/>
</dbReference>